<dbReference type="SUPFAM" id="SSF55961">
    <property type="entry name" value="Bet v1-like"/>
    <property type="match status" value="1"/>
</dbReference>
<dbReference type="PRINTS" id="PR00391">
    <property type="entry name" value="PITRANSFER"/>
</dbReference>
<dbReference type="InterPro" id="IPR001666">
    <property type="entry name" value="PI_transfer"/>
</dbReference>
<evidence type="ECO:0000259" key="1">
    <source>
        <dbReference type="Pfam" id="PF02121"/>
    </source>
</evidence>
<reference evidence="2" key="1">
    <citation type="submission" date="2018-02" db="EMBL/GenBank/DDBJ databases">
        <authorList>
            <person name="Cohen D.B."/>
            <person name="Kent A.D."/>
        </authorList>
    </citation>
    <scope>NUCLEOTIDE SEQUENCE</scope>
</reference>
<dbReference type="AlphaFoldDB" id="A0A2N9FRJ1"/>
<dbReference type="FunFam" id="3.30.530.20:FF:000028">
    <property type="entry name" value="Phosphatidylinositol transfer protein 5"/>
    <property type="match status" value="1"/>
</dbReference>
<dbReference type="GO" id="GO:0008526">
    <property type="term" value="F:phosphatidylinositol transfer activity"/>
    <property type="evidence" value="ECO:0007669"/>
    <property type="project" value="UniProtKB-ARBA"/>
</dbReference>
<organism evidence="2">
    <name type="scientific">Fagus sylvatica</name>
    <name type="common">Beechnut</name>
    <dbReference type="NCBI Taxonomy" id="28930"/>
    <lineage>
        <taxon>Eukaryota</taxon>
        <taxon>Viridiplantae</taxon>
        <taxon>Streptophyta</taxon>
        <taxon>Embryophyta</taxon>
        <taxon>Tracheophyta</taxon>
        <taxon>Spermatophyta</taxon>
        <taxon>Magnoliopsida</taxon>
        <taxon>eudicotyledons</taxon>
        <taxon>Gunneridae</taxon>
        <taxon>Pentapetalae</taxon>
        <taxon>rosids</taxon>
        <taxon>fabids</taxon>
        <taxon>Fagales</taxon>
        <taxon>Fagaceae</taxon>
        <taxon>Fagus</taxon>
    </lineage>
</organism>
<dbReference type="PANTHER" id="PTHR10658">
    <property type="entry name" value="PHOSPHATIDYLINOSITOL TRANSFER PROTEIN"/>
    <property type="match status" value="1"/>
</dbReference>
<dbReference type="Pfam" id="PF02121">
    <property type="entry name" value="IP_trans"/>
    <property type="match status" value="1"/>
</dbReference>
<dbReference type="GO" id="GO:0005737">
    <property type="term" value="C:cytoplasm"/>
    <property type="evidence" value="ECO:0007669"/>
    <property type="project" value="UniProtKB-ARBA"/>
</dbReference>
<sequence length="238" mass="27625">MPMSLEEYHVAHTYVVMKMSQQHTTGNEGIEVLENKMFEDNALGKGRYTNKVYHLQSKVPAWLTTFAPADSLIMQEEAWNAFPKCKSGLPRLHDFTLCCPYFPRFQLTIETVHRPDKGQSENVHGLSEEQLATREVEYIDIASTEKDYWSYLVGNNNVDFSKFKSEKTGRGPLLEGWQDRCDPVMTAYKLVTIDAPYWGFGYRLEQALILFNFVNMANQQRTCYKRKQEGKKILFHLC</sequence>
<dbReference type="Gene3D" id="3.30.530.20">
    <property type="match status" value="1"/>
</dbReference>
<gene>
    <name evidence="2" type="ORF">FSB_LOCUS17720</name>
</gene>
<dbReference type="InterPro" id="IPR055261">
    <property type="entry name" value="PI_transfer_N"/>
</dbReference>
<dbReference type="PANTHER" id="PTHR10658:SF11">
    <property type="entry name" value="VIBRATOR, ISOFORM B"/>
    <property type="match status" value="1"/>
</dbReference>
<dbReference type="EMBL" id="OIVN01001101">
    <property type="protein sequence ID" value="SPC89838.1"/>
    <property type="molecule type" value="Genomic_DNA"/>
</dbReference>
<dbReference type="InterPro" id="IPR023393">
    <property type="entry name" value="START-like_dom_sf"/>
</dbReference>
<evidence type="ECO:0000313" key="2">
    <source>
        <dbReference type="EMBL" id="SPC89838.1"/>
    </source>
</evidence>
<proteinExistence type="predicted"/>
<dbReference type="GO" id="GO:0071944">
    <property type="term" value="C:cell periphery"/>
    <property type="evidence" value="ECO:0007669"/>
    <property type="project" value="UniProtKB-ARBA"/>
</dbReference>
<accession>A0A2N9FRJ1</accession>
<protein>
    <recommendedName>
        <fullName evidence="1">Phosphatidylinositol transfer protein N-terminal domain-containing protein</fullName>
    </recommendedName>
</protein>
<feature type="domain" description="Phosphatidylinositol transfer protein N-terminal" evidence="1">
    <location>
        <begin position="1"/>
        <end position="209"/>
    </location>
</feature>
<name>A0A2N9FRJ1_FAGSY</name>